<dbReference type="SUPFAM" id="SSF52172">
    <property type="entry name" value="CheY-like"/>
    <property type="match status" value="1"/>
</dbReference>
<dbReference type="PANTHER" id="PTHR43214">
    <property type="entry name" value="TWO-COMPONENT RESPONSE REGULATOR"/>
    <property type="match status" value="1"/>
</dbReference>
<dbReference type="InterPro" id="IPR058245">
    <property type="entry name" value="NreC/VraR/RcsB-like_REC"/>
</dbReference>
<dbReference type="Gene3D" id="3.40.50.2300">
    <property type="match status" value="1"/>
</dbReference>
<accession>A0A4R0NEX4</accession>
<dbReference type="InterPro" id="IPR016032">
    <property type="entry name" value="Sig_transdc_resp-reg_C-effctor"/>
</dbReference>
<dbReference type="Pfam" id="PF00196">
    <property type="entry name" value="GerE"/>
    <property type="match status" value="1"/>
</dbReference>
<organism evidence="8 9">
    <name type="scientific">Pedobacter psychroterrae</name>
    <dbReference type="NCBI Taxonomy" id="2530453"/>
    <lineage>
        <taxon>Bacteria</taxon>
        <taxon>Pseudomonadati</taxon>
        <taxon>Bacteroidota</taxon>
        <taxon>Sphingobacteriia</taxon>
        <taxon>Sphingobacteriales</taxon>
        <taxon>Sphingobacteriaceae</taxon>
        <taxon>Pedobacter</taxon>
    </lineage>
</organism>
<dbReference type="PROSITE" id="PS50043">
    <property type="entry name" value="HTH_LUXR_2"/>
    <property type="match status" value="1"/>
</dbReference>
<protein>
    <submittedName>
        <fullName evidence="8">Response regulator transcription factor</fullName>
    </submittedName>
</protein>
<dbReference type="EMBL" id="SJSL01000006">
    <property type="protein sequence ID" value="TCC99001.1"/>
    <property type="molecule type" value="Genomic_DNA"/>
</dbReference>
<evidence type="ECO:0000256" key="4">
    <source>
        <dbReference type="ARBA" id="ARBA00023163"/>
    </source>
</evidence>
<name>A0A4R0NEX4_9SPHI</name>
<evidence type="ECO:0000259" key="7">
    <source>
        <dbReference type="PROSITE" id="PS50110"/>
    </source>
</evidence>
<dbReference type="InterPro" id="IPR000792">
    <property type="entry name" value="Tscrpt_reg_LuxR_C"/>
</dbReference>
<keyword evidence="2" id="KW-0805">Transcription regulation</keyword>
<dbReference type="CDD" id="cd06170">
    <property type="entry name" value="LuxR_C_like"/>
    <property type="match status" value="1"/>
</dbReference>
<feature type="modified residue" description="4-aspartylphosphate" evidence="5">
    <location>
        <position position="55"/>
    </location>
</feature>
<dbReference type="GO" id="GO:0000160">
    <property type="term" value="P:phosphorelay signal transduction system"/>
    <property type="evidence" value="ECO:0007669"/>
    <property type="project" value="InterPro"/>
</dbReference>
<dbReference type="AlphaFoldDB" id="A0A4R0NEX4"/>
<dbReference type="RefSeq" id="WP_131597432.1">
    <property type="nucleotide sequence ID" value="NZ_SJSL01000006.1"/>
</dbReference>
<dbReference type="PROSITE" id="PS50110">
    <property type="entry name" value="RESPONSE_REGULATORY"/>
    <property type="match status" value="1"/>
</dbReference>
<evidence type="ECO:0000259" key="6">
    <source>
        <dbReference type="PROSITE" id="PS50043"/>
    </source>
</evidence>
<proteinExistence type="predicted"/>
<feature type="domain" description="Response regulatory" evidence="7">
    <location>
        <begin position="4"/>
        <end position="120"/>
    </location>
</feature>
<keyword evidence="9" id="KW-1185">Reference proteome</keyword>
<dbReference type="Pfam" id="PF00072">
    <property type="entry name" value="Response_reg"/>
    <property type="match status" value="1"/>
</dbReference>
<evidence type="ECO:0000256" key="3">
    <source>
        <dbReference type="ARBA" id="ARBA00023125"/>
    </source>
</evidence>
<dbReference type="GO" id="GO:0003677">
    <property type="term" value="F:DNA binding"/>
    <property type="evidence" value="ECO:0007669"/>
    <property type="project" value="UniProtKB-KW"/>
</dbReference>
<dbReference type="SMART" id="SM00421">
    <property type="entry name" value="HTH_LUXR"/>
    <property type="match status" value="1"/>
</dbReference>
<dbReference type="InterPro" id="IPR001789">
    <property type="entry name" value="Sig_transdc_resp-reg_receiver"/>
</dbReference>
<evidence type="ECO:0000256" key="1">
    <source>
        <dbReference type="ARBA" id="ARBA00022553"/>
    </source>
</evidence>
<dbReference type="OrthoDB" id="9797341at2"/>
<reference evidence="8 9" key="1">
    <citation type="submission" date="2019-02" db="EMBL/GenBank/DDBJ databases">
        <title>Pedobacter sp. RP-1-14 sp. nov., isolated from Arctic soil.</title>
        <authorList>
            <person name="Dahal R.H."/>
        </authorList>
    </citation>
    <scope>NUCLEOTIDE SEQUENCE [LARGE SCALE GENOMIC DNA]</scope>
    <source>
        <strain evidence="8 9">RP-1-14</strain>
    </source>
</reference>
<dbReference type="PANTHER" id="PTHR43214:SF41">
    <property type="entry name" value="NITRATE_NITRITE RESPONSE REGULATOR PROTEIN NARP"/>
    <property type="match status" value="1"/>
</dbReference>
<dbReference type="SMART" id="SM00448">
    <property type="entry name" value="REC"/>
    <property type="match status" value="1"/>
</dbReference>
<evidence type="ECO:0000256" key="5">
    <source>
        <dbReference type="PROSITE-ProRule" id="PRU00169"/>
    </source>
</evidence>
<dbReference type="InterPro" id="IPR011006">
    <property type="entry name" value="CheY-like_superfamily"/>
</dbReference>
<dbReference type="CDD" id="cd17535">
    <property type="entry name" value="REC_NarL-like"/>
    <property type="match status" value="1"/>
</dbReference>
<dbReference type="SUPFAM" id="SSF46894">
    <property type="entry name" value="C-terminal effector domain of the bipartite response regulators"/>
    <property type="match status" value="1"/>
</dbReference>
<comment type="caution">
    <text evidence="8">The sequence shown here is derived from an EMBL/GenBank/DDBJ whole genome shotgun (WGS) entry which is preliminary data.</text>
</comment>
<dbReference type="InterPro" id="IPR039420">
    <property type="entry name" value="WalR-like"/>
</dbReference>
<feature type="domain" description="HTH luxR-type" evidence="6">
    <location>
        <begin position="146"/>
        <end position="211"/>
    </location>
</feature>
<evidence type="ECO:0000313" key="9">
    <source>
        <dbReference type="Proteomes" id="UP000293347"/>
    </source>
</evidence>
<keyword evidence="1 5" id="KW-0597">Phosphoprotein</keyword>
<evidence type="ECO:0000256" key="2">
    <source>
        <dbReference type="ARBA" id="ARBA00023015"/>
    </source>
</evidence>
<dbReference type="GO" id="GO:0006355">
    <property type="term" value="P:regulation of DNA-templated transcription"/>
    <property type="evidence" value="ECO:0007669"/>
    <property type="project" value="InterPro"/>
</dbReference>
<sequence>MPIRIAIADDHKIFRTGLIAVLKDVDEFNVVLEAGSGTELIEQIATEKPDLILMDIKMPDMDGLQTTLYIREHFEDIKILVISMYHENKYIIDMMKAGANGYLLKNAEPKEIIQAINTVYHTGFYFNQPMSGTLMKDLLGLQPSSSSQSEAVLNEREIDVLKLICEERSNVEIADKLCLSVRTVEGYRTKLFEKIGSKNIVGLVLYAVKQGIVPVK</sequence>
<keyword evidence="4" id="KW-0804">Transcription</keyword>
<keyword evidence="3" id="KW-0238">DNA-binding</keyword>
<dbReference type="PRINTS" id="PR00038">
    <property type="entry name" value="HTHLUXR"/>
</dbReference>
<evidence type="ECO:0000313" key="8">
    <source>
        <dbReference type="EMBL" id="TCC99001.1"/>
    </source>
</evidence>
<gene>
    <name evidence="8" type="ORF">EZ437_17875</name>
</gene>
<dbReference type="Proteomes" id="UP000293347">
    <property type="component" value="Unassembled WGS sequence"/>
</dbReference>